<accession>A0A418PWG8</accession>
<sequence>MKNTIEILRKAALLGFFIAFMACSSDDGQDVSGESEELTANVAGVGAFSASKDFDTIAGTKISAGASNVVVVQGTDNSGKGFQLRITTYNGPGTYDLGPVNIANTATWIGGTAIGQQYSTAFQGTSGKITVTSDDNKRIEGTFEFVGKVNNTSSTVAVTNGKFKANFQ</sequence>
<evidence type="ECO:0000313" key="3">
    <source>
        <dbReference type="Proteomes" id="UP000283522"/>
    </source>
</evidence>
<feature type="signal peptide" evidence="1">
    <location>
        <begin position="1"/>
        <end position="21"/>
    </location>
</feature>
<dbReference type="InterPro" id="IPR046219">
    <property type="entry name" value="DUF6252"/>
</dbReference>
<keyword evidence="1" id="KW-0732">Signal</keyword>
<feature type="chain" id="PRO_5019585716" description="Lipoprotein" evidence="1">
    <location>
        <begin position="22"/>
        <end position="168"/>
    </location>
</feature>
<dbReference type="Proteomes" id="UP000283522">
    <property type="component" value="Unassembled WGS sequence"/>
</dbReference>
<evidence type="ECO:0008006" key="4">
    <source>
        <dbReference type="Google" id="ProtNLM"/>
    </source>
</evidence>
<evidence type="ECO:0000256" key="1">
    <source>
        <dbReference type="SAM" id="SignalP"/>
    </source>
</evidence>
<dbReference type="OrthoDB" id="824283at2"/>
<evidence type="ECO:0000313" key="2">
    <source>
        <dbReference type="EMBL" id="RIW18498.1"/>
    </source>
</evidence>
<dbReference type="PROSITE" id="PS51257">
    <property type="entry name" value="PROKAR_LIPOPROTEIN"/>
    <property type="match status" value="1"/>
</dbReference>
<proteinExistence type="predicted"/>
<gene>
    <name evidence="2" type="ORF">D0X99_02090</name>
</gene>
<dbReference type="AlphaFoldDB" id="A0A418PWG8"/>
<name>A0A418PWG8_9BACT</name>
<dbReference type="Pfam" id="PF19765">
    <property type="entry name" value="DUF6252"/>
    <property type="match status" value="1"/>
</dbReference>
<comment type="caution">
    <text evidence="2">The sequence shown here is derived from an EMBL/GenBank/DDBJ whole genome shotgun (WGS) entry which is preliminary data.</text>
</comment>
<reference evidence="2 3" key="1">
    <citation type="submission" date="2018-09" db="EMBL/GenBank/DDBJ databases">
        <authorList>
            <person name="Wang X."/>
            <person name="Du Z."/>
        </authorList>
    </citation>
    <scope>NUCLEOTIDE SEQUENCE [LARGE SCALE GENOMIC DNA]</scope>
    <source>
        <strain evidence="2 3">N3</strain>
    </source>
</reference>
<dbReference type="RefSeq" id="WP_119475977.1">
    <property type="nucleotide sequence ID" value="NZ_QXML01000001.1"/>
</dbReference>
<protein>
    <recommendedName>
        <fullName evidence="4">Lipoprotein</fullName>
    </recommendedName>
</protein>
<dbReference type="EMBL" id="QXML01000001">
    <property type="protein sequence ID" value="RIW18498.1"/>
    <property type="molecule type" value="Genomic_DNA"/>
</dbReference>
<keyword evidence="3" id="KW-1185">Reference proteome</keyword>
<organism evidence="2 3">
    <name type="scientific">Algoriphagus lacus</name>
    <dbReference type="NCBI Taxonomy" id="2056311"/>
    <lineage>
        <taxon>Bacteria</taxon>
        <taxon>Pseudomonadati</taxon>
        <taxon>Bacteroidota</taxon>
        <taxon>Cytophagia</taxon>
        <taxon>Cytophagales</taxon>
        <taxon>Cyclobacteriaceae</taxon>
        <taxon>Algoriphagus</taxon>
    </lineage>
</organism>